<dbReference type="Gene3D" id="3.40.50.2000">
    <property type="entry name" value="Glycogen Phosphorylase B"/>
    <property type="match status" value="2"/>
</dbReference>
<comment type="caution">
    <text evidence="3">The sequence shown here is derived from an EMBL/GenBank/DDBJ whole genome shotgun (WGS) entry which is preliminary data.</text>
</comment>
<dbReference type="Pfam" id="PF02350">
    <property type="entry name" value="Epimerase_2"/>
    <property type="match status" value="1"/>
</dbReference>
<dbReference type="PANTHER" id="PTHR43174">
    <property type="entry name" value="UDP-N-ACETYLGLUCOSAMINE 2-EPIMERASE"/>
    <property type="match status" value="1"/>
</dbReference>
<dbReference type="GO" id="GO:0008761">
    <property type="term" value="F:UDP-N-acetylglucosamine 2-epimerase activity"/>
    <property type="evidence" value="ECO:0007669"/>
    <property type="project" value="UniProtKB-EC"/>
</dbReference>
<dbReference type="InterPro" id="IPR029767">
    <property type="entry name" value="WecB-like"/>
</dbReference>
<dbReference type="RefSeq" id="WP_160500443.1">
    <property type="nucleotide sequence ID" value="NZ_WUBI01000005.1"/>
</dbReference>
<accession>A0A7X3IP29</accession>
<organism evidence="3 4">
    <name type="scientific">Paenibacillus dendrobii</name>
    <dbReference type="NCBI Taxonomy" id="2691084"/>
    <lineage>
        <taxon>Bacteria</taxon>
        <taxon>Bacillati</taxon>
        <taxon>Bacillota</taxon>
        <taxon>Bacilli</taxon>
        <taxon>Bacillales</taxon>
        <taxon>Paenibacillaceae</taxon>
        <taxon>Paenibacillus</taxon>
    </lineage>
</organism>
<evidence type="ECO:0000313" key="4">
    <source>
        <dbReference type="Proteomes" id="UP000460318"/>
    </source>
</evidence>
<reference evidence="3 4" key="1">
    <citation type="submission" date="2019-12" db="EMBL/GenBank/DDBJ databases">
        <title>Paenibacillus sp. nov., an endophytic bacterium isolated from the stem of Dendrobium.</title>
        <authorList>
            <person name="Zhao R."/>
        </authorList>
    </citation>
    <scope>NUCLEOTIDE SEQUENCE [LARGE SCALE GENOMIC DNA]</scope>
    <source>
        <strain evidence="3 4">HJL G12</strain>
    </source>
</reference>
<evidence type="ECO:0000313" key="3">
    <source>
        <dbReference type="EMBL" id="MWV46846.1"/>
    </source>
</evidence>
<dbReference type="NCBIfam" id="TIGR00236">
    <property type="entry name" value="wecB"/>
    <property type="match status" value="1"/>
</dbReference>
<dbReference type="AlphaFoldDB" id="A0A7X3IP29"/>
<protein>
    <submittedName>
        <fullName evidence="3">UDP-N-acetylglucosamine 2-epimerase (Non-hydrolyzing)</fullName>
        <ecNumber evidence="3">5.1.3.14</ecNumber>
    </submittedName>
</protein>
<keyword evidence="4" id="KW-1185">Reference proteome</keyword>
<dbReference type="Proteomes" id="UP000460318">
    <property type="component" value="Unassembled WGS sequence"/>
</dbReference>
<dbReference type="SUPFAM" id="SSF53756">
    <property type="entry name" value="UDP-Glycosyltransferase/glycogen phosphorylase"/>
    <property type="match status" value="1"/>
</dbReference>
<name>A0A7X3IP29_9BACL</name>
<evidence type="ECO:0000256" key="1">
    <source>
        <dbReference type="RuleBase" id="RU003513"/>
    </source>
</evidence>
<feature type="domain" description="UDP-N-acetylglucosamine 2-epimerase" evidence="2">
    <location>
        <begin position="29"/>
        <end position="356"/>
    </location>
</feature>
<comment type="similarity">
    <text evidence="1">Belongs to the UDP-N-acetylglucosamine 2-epimerase family.</text>
</comment>
<gene>
    <name evidence="3" type="ORF">GRF59_24865</name>
</gene>
<sequence>MRIMTILGTRPEIIRLSLILPKLDRYAERHVLVHTGQNFAERLSGIFFSQMGLRSPDYILQDAAASLGNQLSSMFSQMESILEKEKPDKILLLGDTNSALCAVLAERLGYPVVHMEAGNRCFDLGVPEEKNRRVIDAISSINMPYTEQSKKHLLAEGFPSSRIVLTGNPIYEVMKHYEQSIAESDILNHLSLKPKAYFLVTAHRAENVDHPERLQQIVEGLNLIAEKYGRRIICSIHPRTASRVASLDSLTLHPLVEFHEPFGFFDFVKLEQFACCALTDSGTVQEECCIMQVPTVTMRNTTERPETVDCGSNIVSGLDAKAIYRAADLMISLNQGWVCPEGYLAEDVSDKVVKFLLGGKVHV</sequence>
<dbReference type="EC" id="5.1.3.14" evidence="3"/>
<dbReference type="InterPro" id="IPR003331">
    <property type="entry name" value="UDP_GlcNAc_Epimerase_2_dom"/>
</dbReference>
<evidence type="ECO:0000259" key="2">
    <source>
        <dbReference type="Pfam" id="PF02350"/>
    </source>
</evidence>
<keyword evidence="1 3" id="KW-0413">Isomerase</keyword>
<dbReference type="PANTHER" id="PTHR43174:SF1">
    <property type="entry name" value="UDP-N-ACETYLGLUCOSAMINE 2-EPIMERASE"/>
    <property type="match status" value="1"/>
</dbReference>
<dbReference type="CDD" id="cd03786">
    <property type="entry name" value="GTB_UDP-GlcNAc_2-Epimerase"/>
    <property type="match status" value="1"/>
</dbReference>
<dbReference type="EMBL" id="WUBI01000005">
    <property type="protein sequence ID" value="MWV46846.1"/>
    <property type="molecule type" value="Genomic_DNA"/>
</dbReference>
<proteinExistence type="inferred from homology"/>